<accession>A0ACB9QLN0</accession>
<evidence type="ECO:0000313" key="2">
    <source>
        <dbReference type="Proteomes" id="UP001057402"/>
    </source>
</evidence>
<evidence type="ECO:0000313" key="1">
    <source>
        <dbReference type="EMBL" id="KAI4367008.1"/>
    </source>
</evidence>
<gene>
    <name evidence="1" type="ORF">MLD38_022796</name>
</gene>
<keyword evidence="2" id="KW-1185">Reference proteome</keyword>
<organism evidence="1 2">
    <name type="scientific">Melastoma candidum</name>
    <dbReference type="NCBI Taxonomy" id="119954"/>
    <lineage>
        <taxon>Eukaryota</taxon>
        <taxon>Viridiplantae</taxon>
        <taxon>Streptophyta</taxon>
        <taxon>Embryophyta</taxon>
        <taxon>Tracheophyta</taxon>
        <taxon>Spermatophyta</taxon>
        <taxon>Magnoliopsida</taxon>
        <taxon>eudicotyledons</taxon>
        <taxon>Gunneridae</taxon>
        <taxon>Pentapetalae</taxon>
        <taxon>rosids</taxon>
        <taxon>malvids</taxon>
        <taxon>Myrtales</taxon>
        <taxon>Melastomataceae</taxon>
        <taxon>Melastomatoideae</taxon>
        <taxon>Melastomateae</taxon>
        <taxon>Melastoma</taxon>
    </lineage>
</organism>
<comment type="caution">
    <text evidence="1">The sequence shown here is derived from an EMBL/GenBank/DDBJ whole genome shotgun (WGS) entry which is preliminary data.</text>
</comment>
<dbReference type="EMBL" id="CM042885">
    <property type="protein sequence ID" value="KAI4367008.1"/>
    <property type="molecule type" value="Genomic_DNA"/>
</dbReference>
<sequence>MAVDLCSETFDASPRISFSHDLRISGIIPVEQAPSRSGGSNQSFDFNSCGFDRPGWSPADELFSDGKMIPLLHIKKNVQEEESFTSGAPFPTKADHQRNGGDQEKEGGANCDNKNKSFWRFGRSSSWNGGGYGRMGLCPLPLLSRSNSTGSTATPRASKHSAPKPWFHPRESNPGNNGWYQKPPLGRGGRNTVRVDPVLATGNMLGLYSVFGRDKRKRK</sequence>
<protein>
    <submittedName>
        <fullName evidence="1">Uncharacterized protein</fullName>
    </submittedName>
</protein>
<reference evidence="2" key="1">
    <citation type="journal article" date="2023" name="Front. Plant Sci.">
        <title>Chromosomal-level genome assembly of Melastoma candidum provides insights into trichome evolution.</title>
        <authorList>
            <person name="Zhong Y."/>
            <person name="Wu W."/>
            <person name="Sun C."/>
            <person name="Zou P."/>
            <person name="Liu Y."/>
            <person name="Dai S."/>
            <person name="Zhou R."/>
        </authorList>
    </citation>
    <scope>NUCLEOTIDE SEQUENCE [LARGE SCALE GENOMIC DNA]</scope>
</reference>
<proteinExistence type="predicted"/>
<dbReference type="Proteomes" id="UP001057402">
    <property type="component" value="Chromosome 6"/>
</dbReference>
<name>A0ACB9QLN0_9MYRT</name>